<dbReference type="GO" id="GO:0003677">
    <property type="term" value="F:DNA binding"/>
    <property type="evidence" value="ECO:0007669"/>
    <property type="project" value="UniProtKB-KW"/>
</dbReference>
<name>A0A3B1DSZ2_9ZZZZ</name>
<dbReference type="InterPro" id="IPR011991">
    <property type="entry name" value="ArsR-like_HTH"/>
</dbReference>
<evidence type="ECO:0008006" key="5">
    <source>
        <dbReference type="Google" id="ProtNLM"/>
    </source>
</evidence>
<accession>A0A3B1DSZ2</accession>
<dbReference type="InterPro" id="IPR026282">
    <property type="entry name" value="MJ1563"/>
</dbReference>
<dbReference type="PANTHER" id="PTHR38465">
    <property type="entry name" value="HTH-TYPE TRANSCRIPTIONAL REGULATOR MJ1563-RELATED"/>
    <property type="match status" value="1"/>
</dbReference>
<dbReference type="AlphaFoldDB" id="A0A3B1DSZ2"/>
<reference evidence="4" key="1">
    <citation type="submission" date="2018-06" db="EMBL/GenBank/DDBJ databases">
        <authorList>
            <person name="Zhirakovskaya E."/>
        </authorList>
    </citation>
    <scope>NUCLEOTIDE SEQUENCE</scope>
</reference>
<evidence type="ECO:0000256" key="2">
    <source>
        <dbReference type="ARBA" id="ARBA00023125"/>
    </source>
</evidence>
<evidence type="ECO:0000256" key="3">
    <source>
        <dbReference type="ARBA" id="ARBA00023163"/>
    </source>
</evidence>
<dbReference type="PANTHER" id="PTHR38465:SF1">
    <property type="entry name" value="HTH-TYPE TRANSCRIPTIONAL REGULATOR MJ1563-RELATED"/>
    <property type="match status" value="1"/>
</dbReference>
<proteinExistence type="predicted"/>
<dbReference type="PIRSF" id="PIRSF006707">
    <property type="entry name" value="MJ1563"/>
    <property type="match status" value="1"/>
</dbReference>
<protein>
    <recommendedName>
        <fullName evidence="5">HTH marR-type domain-containing protein</fullName>
    </recommendedName>
</protein>
<keyword evidence="1" id="KW-0805">Transcription regulation</keyword>
<evidence type="ECO:0000313" key="4">
    <source>
        <dbReference type="EMBL" id="VAX39284.1"/>
    </source>
</evidence>
<evidence type="ECO:0000256" key="1">
    <source>
        <dbReference type="ARBA" id="ARBA00023015"/>
    </source>
</evidence>
<dbReference type="EMBL" id="UOGK01000216">
    <property type="protein sequence ID" value="VAX39284.1"/>
    <property type="molecule type" value="Genomic_DNA"/>
</dbReference>
<dbReference type="SUPFAM" id="SSF46785">
    <property type="entry name" value="Winged helix' DNA-binding domain"/>
    <property type="match status" value="1"/>
</dbReference>
<dbReference type="InterPro" id="IPR052362">
    <property type="entry name" value="HTH-GbsR_regulator"/>
</dbReference>
<dbReference type="CDD" id="cd00090">
    <property type="entry name" value="HTH_ARSR"/>
    <property type="match status" value="1"/>
</dbReference>
<keyword evidence="3" id="KW-0804">Transcription</keyword>
<keyword evidence="2" id="KW-0238">DNA-binding</keyword>
<gene>
    <name evidence="4" type="ORF">MNBD_PLANCTO03-575</name>
</gene>
<organism evidence="4">
    <name type="scientific">hydrothermal vent metagenome</name>
    <dbReference type="NCBI Taxonomy" id="652676"/>
    <lineage>
        <taxon>unclassified sequences</taxon>
        <taxon>metagenomes</taxon>
        <taxon>ecological metagenomes</taxon>
    </lineage>
</organism>
<dbReference type="Gene3D" id="1.10.10.10">
    <property type="entry name" value="Winged helix-like DNA-binding domain superfamily/Winged helix DNA-binding domain"/>
    <property type="match status" value="1"/>
</dbReference>
<dbReference type="InterPro" id="IPR036390">
    <property type="entry name" value="WH_DNA-bd_sf"/>
</dbReference>
<dbReference type="InterPro" id="IPR036388">
    <property type="entry name" value="WH-like_DNA-bd_sf"/>
</dbReference>
<sequence length="184" mass="20838">MPLPSPQSQTRPLPDALREAQDRYIATWSQMGSAWGISRTMAEVHALLYITGEALCTDEVMDRLEISRGSASMSLRALLDWGVITRTHKRGDRKEYFLAEQDVWAMFRAIVRERMKREVDPMLASLFEIRDMTGGLGAIAKDHDDRLDQLLLFFEVMQMFGQRFISPTGEGLQAAADILSKNDA</sequence>